<feature type="compositionally biased region" description="Polar residues" evidence="1">
    <location>
        <begin position="600"/>
        <end position="614"/>
    </location>
</feature>
<protein>
    <submittedName>
        <fullName evidence="2">Uncharacterized protein</fullName>
    </submittedName>
</protein>
<feature type="compositionally biased region" description="Basic residues" evidence="1">
    <location>
        <begin position="728"/>
        <end position="740"/>
    </location>
</feature>
<dbReference type="AlphaFoldDB" id="A0A813UCR8"/>
<feature type="region of interest" description="Disordered" evidence="1">
    <location>
        <begin position="42"/>
        <end position="64"/>
    </location>
</feature>
<evidence type="ECO:0000313" key="2">
    <source>
        <dbReference type="EMBL" id="CAF0827205.1"/>
    </source>
</evidence>
<dbReference type="Gene3D" id="3.40.50.1240">
    <property type="entry name" value="Phosphoglycerate mutase-like"/>
    <property type="match status" value="1"/>
</dbReference>
<reference evidence="2" key="1">
    <citation type="submission" date="2021-02" db="EMBL/GenBank/DDBJ databases">
        <authorList>
            <person name="Nowell W R."/>
        </authorList>
    </citation>
    <scope>NUCLEOTIDE SEQUENCE</scope>
</reference>
<accession>A0A813UCR8</accession>
<evidence type="ECO:0000256" key="1">
    <source>
        <dbReference type="SAM" id="MobiDB-lite"/>
    </source>
</evidence>
<dbReference type="InterPro" id="IPR013078">
    <property type="entry name" value="His_Pase_superF_clade-1"/>
</dbReference>
<organism evidence="2 3">
    <name type="scientific">Adineta ricciae</name>
    <name type="common">Rotifer</name>
    <dbReference type="NCBI Taxonomy" id="249248"/>
    <lineage>
        <taxon>Eukaryota</taxon>
        <taxon>Metazoa</taxon>
        <taxon>Spiralia</taxon>
        <taxon>Gnathifera</taxon>
        <taxon>Rotifera</taxon>
        <taxon>Eurotatoria</taxon>
        <taxon>Bdelloidea</taxon>
        <taxon>Adinetida</taxon>
        <taxon>Adinetidae</taxon>
        <taxon>Adineta</taxon>
    </lineage>
</organism>
<dbReference type="PANTHER" id="PTHR15967">
    <property type="entry name" value="E2F-ASSOCIATED PHOSPHOPROTEIN"/>
    <property type="match status" value="1"/>
</dbReference>
<gene>
    <name evidence="2" type="ORF">XAT740_LOCUS4271</name>
</gene>
<feature type="compositionally biased region" description="Acidic residues" evidence="1">
    <location>
        <begin position="536"/>
        <end position="545"/>
    </location>
</feature>
<dbReference type="SUPFAM" id="SSF53254">
    <property type="entry name" value="Phosphoglycerate mutase-like"/>
    <property type="match status" value="1"/>
</dbReference>
<feature type="compositionally biased region" description="Acidic residues" evidence="1">
    <location>
        <begin position="641"/>
        <end position="652"/>
    </location>
</feature>
<dbReference type="InterPro" id="IPR019370">
    <property type="entry name" value="E2F-assoc_phosphoprotein"/>
</dbReference>
<dbReference type="InterPro" id="IPR029033">
    <property type="entry name" value="His_PPase_superfam"/>
</dbReference>
<feature type="compositionally biased region" description="Polar residues" evidence="1">
    <location>
        <begin position="121"/>
        <end position="133"/>
    </location>
</feature>
<dbReference type="EMBL" id="CAJNOR010000173">
    <property type="protein sequence ID" value="CAF0827205.1"/>
    <property type="molecule type" value="Genomic_DNA"/>
</dbReference>
<evidence type="ECO:0000313" key="3">
    <source>
        <dbReference type="Proteomes" id="UP000663828"/>
    </source>
</evidence>
<feature type="compositionally biased region" description="Acidic residues" evidence="1">
    <location>
        <begin position="615"/>
        <end position="624"/>
    </location>
</feature>
<comment type="caution">
    <text evidence="2">The sequence shown here is derived from an EMBL/GenBank/DDBJ whole genome shotgun (WGS) entry which is preliminary data.</text>
</comment>
<feature type="region of interest" description="Disordered" evidence="1">
    <location>
        <begin position="600"/>
        <end position="653"/>
    </location>
</feature>
<feature type="compositionally biased region" description="Basic and acidic residues" evidence="1">
    <location>
        <begin position="741"/>
        <end position="752"/>
    </location>
</feature>
<name>A0A813UCR8_ADIRI</name>
<keyword evidence="3" id="KW-1185">Reference proteome</keyword>
<feature type="region of interest" description="Disordered" evidence="1">
    <location>
        <begin position="103"/>
        <end position="166"/>
    </location>
</feature>
<dbReference type="CDD" id="cd07067">
    <property type="entry name" value="HP_PGM_like"/>
    <property type="match status" value="1"/>
</dbReference>
<dbReference type="Proteomes" id="UP000663828">
    <property type="component" value="Unassembled WGS sequence"/>
</dbReference>
<sequence length="787" mass="90164">MVENLTEMMEREWSLVNTDAGDYSRALTVNHSWHPRSLTRKISDQNSTNNHHHQSTADYNDVPSSSLRIPRLLSNRISSDLAYDTDGALESRRHLLRHHHLSSTDYEHLVSPRSSVRRHASQSSKPTINSLDQHQLAHRAHASSTLPPSTISVHNHQDEDSNYESDAHRRHIRLSRRANRPSTVNMTHGARLTRPTASALQGGHLVGSPVAQPFRIIFMRHSERVNQALGPDWFSRAFRTNSYVPYDQNLPRILPKRRSDQAFLFDAPLTVNGLKTARLAGRALLSSGLIPDVCLSSTALRCVQTCERILTGMDRRDRIPIRIEPGLFECPHLNHKITDSFMTKREFMDNSYNIKYEYKALIPNISVPETLDDYFDRSVAVMRGILDRYGHRGGTVLLVTHAPGLLALTDALKGVKPNVESFYRTVSNYPPLAMYMAEYDGVKWRFSDQPFNLSINGVRISNPLCISDIYTHRFDQLLFPCYFLIFEINILRRLLLLVRKMSDQRFKYYTGYEVDNEPSEDEDEIPCNTAIKNGEENSDSSDDEFDRPLHEYLEKTVSKTDENKDLTTKKSNTFTNEMEDELDQIYENFITRGTFELPLSTQKPKGTKKVTISQVDEDDSDDEPNQPALSNDEQEKANDDLLYDPEEEEEDEKWMTRERLKSQGVQNLDKIDGSALGPTDAVLNCPGCMILVCHDCQRHETNRNQYRAMFVFNCTIDENRLATVSSKSKQKKKKSSNKRFKSNETHSDESDHEEVLRPVLCSECGTEIGVYESKEELYHFSNVLASH</sequence>
<dbReference type="Pfam" id="PF10238">
    <property type="entry name" value="Eapp_C"/>
    <property type="match status" value="1"/>
</dbReference>
<feature type="region of interest" description="Disordered" evidence="1">
    <location>
        <begin position="517"/>
        <end position="545"/>
    </location>
</feature>
<feature type="compositionally biased region" description="Polar residues" evidence="1">
    <location>
        <begin position="142"/>
        <end position="154"/>
    </location>
</feature>
<dbReference type="GO" id="GO:0005634">
    <property type="term" value="C:nucleus"/>
    <property type="evidence" value="ECO:0007669"/>
    <property type="project" value="TreeGrafter"/>
</dbReference>
<dbReference type="PANTHER" id="PTHR15967:SF0">
    <property type="entry name" value="E2F-ASSOCIATED PHOSPHOPROTEIN"/>
    <property type="match status" value="1"/>
</dbReference>
<feature type="region of interest" description="Disordered" evidence="1">
    <location>
        <begin position="725"/>
        <end position="752"/>
    </location>
</feature>
<proteinExistence type="predicted"/>
<dbReference type="Pfam" id="PF00300">
    <property type="entry name" value="His_Phos_1"/>
    <property type="match status" value="1"/>
</dbReference>